<keyword evidence="1" id="KW-0175">Coiled coil</keyword>
<feature type="signal peptide" evidence="2">
    <location>
        <begin position="1"/>
        <end position="22"/>
    </location>
</feature>
<dbReference type="PATRIC" id="fig|1348657.5.peg.2563"/>
<gene>
    <name evidence="3" type="ORF">M622_17385</name>
</gene>
<dbReference type="eggNOG" id="COG5314">
    <property type="taxonomic scope" value="Bacteria"/>
</dbReference>
<evidence type="ECO:0000256" key="1">
    <source>
        <dbReference type="SAM" id="Coils"/>
    </source>
</evidence>
<comment type="caution">
    <text evidence="3">The sequence shown here is derived from an EMBL/GenBank/DDBJ whole genome shotgun (WGS) entry which is preliminary data.</text>
</comment>
<organism evidence="3 4">
    <name type="scientific">Thauera terpenica 58Eu</name>
    <dbReference type="NCBI Taxonomy" id="1348657"/>
    <lineage>
        <taxon>Bacteria</taxon>
        <taxon>Pseudomonadati</taxon>
        <taxon>Pseudomonadota</taxon>
        <taxon>Betaproteobacteria</taxon>
        <taxon>Rhodocyclales</taxon>
        <taxon>Zoogloeaceae</taxon>
        <taxon>Thauera</taxon>
    </lineage>
</organism>
<dbReference type="SUPFAM" id="SSF101082">
    <property type="entry name" value="Typo IV secretion system protein TraC"/>
    <property type="match status" value="1"/>
</dbReference>
<dbReference type="Proteomes" id="UP000015455">
    <property type="component" value="Unassembled WGS sequence"/>
</dbReference>
<evidence type="ECO:0000256" key="2">
    <source>
        <dbReference type="SAM" id="SignalP"/>
    </source>
</evidence>
<proteinExistence type="predicted"/>
<evidence type="ECO:0008006" key="5">
    <source>
        <dbReference type="Google" id="ProtNLM"/>
    </source>
</evidence>
<dbReference type="Pfam" id="PF07996">
    <property type="entry name" value="T4SS"/>
    <property type="match status" value="1"/>
</dbReference>
<name>T0AQ40_9RHOO</name>
<evidence type="ECO:0000313" key="4">
    <source>
        <dbReference type="Proteomes" id="UP000015455"/>
    </source>
</evidence>
<dbReference type="InterPro" id="IPR023220">
    <property type="entry name" value="T4SS_VirB5-domain"/>
</dbReference>
<dbReference type="AlphaFoldDB" id="T0AQ40"/>
<feature type="coiled-coil region" evidence="1">
    <location>
        <begin position="39"/>
        <end position="73"/>
    </location>
</feature>
<feature type="chain" id="PRO_5004561086" description="P-type DNA transfer protein VirB5" evidence="2">
    <location>
        <begin position="23"/>
        <end position="239"/>
    </location>
</feature>
<dbReference type="CDD" id="cd14262">
    <property type="entry name" value="VirB5_like"/>
    <property type="match status" value="1"/>
</dbReference>
<dbReference type="STRING" id="1348657.M622_17385"/>
<dbReference type="OrthoDB" id="9780974at2"/>
<dbReference type="NCBIfam" id="TIGR02791">
    <property type="entry name" value="VirB5"/>
    <property type="match status" value="1"/>
</dbReference>
<dbReference type="RefSeq" id="WP_021249959.1">
    <property type="nucleotide sequence ID" value="NZ_ATJV01000066.1"/>
</dbReference>
<reference evidence="3 4" key="1">
    <citation type="submission" date="2013-06" db="EMBL/GenBank/DDBJ databases">
        <title>Draft genome sequence of Thauera terpenica.</title>
        <authorList>
            <person name="Liu B."/>
            <person name="Frostegard A.H."/>
            <person name="Shapleigh J.P."/>
        </authorList>
    </citation>
    <scope>NUCLEOTIDE SEQUENCE [LARGE SCALE GENOMIC DNA]</scope>
    <source>
        <strain evidence="3 4">58Eu</strain>
    </source>
</reference>
<dbReference type="Gene3D" id="1.20.58.430">
    <property type="entry name" value="Type IV secretion system, VirB5-domain"/>
    <property type="match status" value="1"/>
</dbReference>
<accession>T0AQ40</accession>
<protein>
    <recommendedName>
        <fullName evidence="5">P-type DNA transfer protein VirB5</fullName>
    </recommendedName>
</protein>
<keyword evidence="2" id="KW-0732">Signal</keyword>
<keyword evidence="4" id="KW-1185">Reference proteome</keyword>
<evidence type="ECO:0000313" key="3">
    <source>
        <dbReference type="EMBL" id="EPZ14954.1"/>
    </source>
</evidence>
<sequence>MNRILRPLALVAGLAIGSSAHAGIPVIDNVAIAKAVQQVAAWAKQYEQMAAQIQEAQKQLQQLETTYQSMTGSRGFGALLANPGLPQFLPDEWKTIYETAAGGGYAGISGSLPQILADERLAGSVADIEQQIMKRSREAAATDKATGLRAYDGAKARLVQIEALMGEINATSDPKAIAELQARIQAEQAAISNEATKLQMIAMLQQAEHRLIEEQRAQLNRRIMSGSNTGFPSLRSGTP</sequence>
<dbReference type="EMBL" id="ATJV01000066">
    <property type="protein sequence ID" value="EPZ14954.1"/>
    <property type="molecule type" value="Genomic_DNA"/>
</dbReference>
<dbReference type="InterPro" id="IPR014158">
    <property type="entry name" value="T4SS_VirB5"/>
</dbReference>